<sequence length="150" mass="17183">MTRWLDDEEQRTWRAFMAASQLVQEELDRQLQRDSGMPHAYYAMLVKLSEAPDRMMRMSELATELNSSQSRLSHAMKRLEERGWARREPCAADRRVSWAILTDEGLAALTAAAPGHVEAVRQALFDRLTPTQLRRLREICASLLPTSNPS</sequence>
<keyword evidence="3" id="KW-1185">Reference proteome</keyword>
<dbReference type="SMART" id="SM00347">
    <property type="entry name" value="HTH_MARR"/>
    <property type="match status" value="1"/>
</dbReference>
<dbReference type="Pfam" id="PF12802">
    <property type="entry name" value="MarR_2"/>
    <property type="match status" value="1"/>
</dbReference>
<dbReference type="EMBL" id="JBHTEE010000001">
    <property type="protein sequence ID" value="MFC7604321.1"/>
    <property type="molecule type" value="Genomic_DNA"/>
</dbReference>
<dbReference type="InterPro" id="IPR036390">
    <property type="entry name" value="WH_DNA-bd_sf"/>
</dbReference>
<dbReference type="RefSeq" id="WP_343961545.1">
    <property type="nucleotide sequence ID" value="NZ_BAAAGK010000005.1"/>
</dbReference>
<protein>
    <submittedName>
        <fullName evidence="2">MarR family winged helix-turn-helix transcriptional regulator</fullName>
    </submittedName>
</protein>
<evidence type="ECO:0000313" key="3">
    <source>
        <dbReference type="Proteomes" id="UP001596514"/>
    </source>
</evidence>
<dbReference type="InterPro" id="IPR039422">
    <property type="entry name" value="MarR/SlyA-like"/>
</dbReference>
<gene>
    <name evidence="2" type="ORF">ACFQVD_29830</name>
</gene>
<dbReference type="SUPFAM" id="SSF46785">
    <property type="entry name" value="Winged helix' DNA-binding domain"/>
    <property type="match status" value="1"/>
</dbReference>
<dbReference type="PANTHER" id="PTHR33164">
    <property type="entry name" value="TRANSCRIPTIONAL REGULATOR, MARR FAMILY"/>
    <property type="match status" value="1"/>
</dbReference>
<feature type="domain" description="HTH marR-type" evidence="1">
    <location>
        <begin position="1"/>
        <end position="145"/>
    </location>
</feature>
<dbReference type="PROSITE" id="PS50995">
    <property type="entry name" value="HTH_MARR_2"/>
    <property type="match status" value="1"/>
</dbReference>
<evidence type="ECO:0000313" key="2">
    <source>
        <dbReference type="EMBL" id="MFC7604321.1"/>
    </source>
</evidence>
<organism evidence="2 3">
    <name type="scientific">Streptosporangium amethystogenes subsp. fukuiense</name>
    <dbReference type="NCBI Taxonomy" id="698418"/>
    <lineage>
        <taxon>Bacteria</taxon>
        <taxon>Bacillati</taxon>
        <taxon>Actinomycetota</taxon>
        <taxon>Actinomycetes</taxon>
        <taxon>Streptosporangiales</taxon>
        <taxon>Streptosporangiaceae</taxon>
        <taxon>Streptosporangium</taxon>
    </lineage>
</organism>
<dbReference type="InterPro" id="IPR000835">
    <property type="entry name" value="HTH_MarR-typ"/>
</dbReference>
<reference evidence="3" key="1">
    <citation type="journal article" date="2019" name="Int. J. Syst. Evol. Microbiol.">
        <title>The Global Catalogue of Microorganisms (GCM) 10K type strain sequencing project: providing services to taxonomists for standard genome sequencing and annotation.</title>
        <authorList>
            <consortium name="The Broad Institute Genomics Platform"/>
            <consortium name="The Broad Institute Genome Sequencing Center for Infectious Disease"/>
            <person name="Wu L."/>
            <person name="Ma J."/>
        </authorList>
    </citation>
    <scope>NUCLEOTIDE SEQUENCE [LARGE SCALE GENOMIC DNA]</scope>
    <source>
        <strain evidence="3">JCM 10083</strain>
    </source>
</reference>
<dbReference type="Gene3D" id="1.10.10.10">
    <property type="entry name" value="Winged helix-like DNA-binding domain superfamily/Winged helix DNA-binding domain"/>
    <property type="match status" value="1"/>
</dbReference>
<dbReference type="Proteomes" id="UP001596514">
    <property type="component" value="Unassembled WGS sequence"/>
</dbReference>
<accession>A0ABW2T8Z4</accession>
<proteinExistence type="predicted"/>
<dbReference type="InterPro" id="IPR036388">
    <property type="entry name" value="WH-like_DNA-bd_sf"/>
</dbReference>
<dbReference type="PANTHER" id="PTHR33164:SF99">
    <property type="entry name" value="MARR FAMILY REGULATORY PROTEIN"/>
    <property type="match status" value="1"/>
</dbReference>
<evidence type="ECO:0000259" key="1">
    <source>
        <dbReference type="PROSITE" id="PS50995"/>
    </source>
</evidence>
<name>A0ABW2T8Z4_9ACTN</name>
<dbReference type="PRINTS" id="PR00598">
    <property type="entry name" value="HTHMARR"/>
</dbReference>
<comment type="caution">
    <text evidence="2">The sequence shown here is derived from an EMBL/GenBank/DDBJ whole genome shotgun (WGS) entry which is preliminary data.</text>
</comment>